<evidence type="ECO:0000256" key="2">
    <source>
        <dbReference type="ARBA" id="ARBA00022898"/>
    </source>
</evidence>
<evidence type="ECO:0000256" key="3">
    <source>
        <dbReference type="ARBA" id="ARBA00023015"/>
    </source>
</evidence>
<dbReference type="CDD" id="cd00609">
    <property type="entry name" value="AAT_like"/>
    <property type="match status" value="1"/>
</dbReference>
<dbReference type="GO" id="GO:0003700">
    <property type="term" value="F:DNA-binding transcription factor activity"/>
    <property type="evidence" value="ECO:0007669"/>
    <property type="project" value="InterPro"/>
</dbReference>
<dbReference type="AlphaFoldDB" id="A0A1G5RSP9"/>
<protein>
    <submittedName>
        <fullName evidence="7">GntR family transcriptional regulator / MocR family aminotransferase</fullName>
    </submittedName>
</protein>
<evidence type="ECO:0000313" key="7">
    <source>
        <dbReference type="EMBL" id="SCZ77036.1"/>
    </source>
</evidence>
<keyword evidence="7" id="KW-0032">Aminotransferase</keyword>
<dbReference type="InterPro" id="IPR051446">
    <property type="entry name" value="HTH_trans_reg/aminotransferase"/>
</dbReference>
<keyword evidence="3" id="KW-0805">Transcription regulation</keyword>
<accession>A0A1G5RSP9</accession>
<dbReference type="SMART" id="SM00345">
    <property type="entry name" value="HTH_GNTR"/>
    <property type="match status" value="1"/>
</dbReference>
<keyword evidence="7" id="KW-0808">Transferase</keyword>
<dbReference type="RefSeq" id="WP_090161046.1">
    <property type="nucleotide sequence ID" value="NZ_FMWK01000002.1"/>
</dbReference>
<organism evidence="7 8">
    <name type="scientific">Pseudobutyrivibrio xylanivorans</name>
    <dbReference type="NCBI Taxonomy" id="185007"/>
    <lineage>
        <taxon>Bacteria</taxon>
        <taxon>Bacillati</taxon>
        <taxon>Bacillota</taxon>
        <taxon>Clostridia</taxon>
        <taxon>Lachnospirales</taxon>
        <taxon>Lachnospiraceae</taxon>
        <taxon>Pseudobutyrivibrio</taxon>
    </lineage>
</organism>
<dbReference type="Gene3D" id="1.10.10.10">
    <property type="entry name" value="Winged helix-like DNA-binding domain superfamily/Winged helix DNA-binding domain"/>
    <property type="match status" value="1"/>
</dbReference>
<dbReference type="CDD" id="cd07377">
    <property type="entry name" value="WHTH_GntR"/>
    <property type="match status" value="1"/>
</dbReference>
<comment type="similarity">
    <text evidence="1">In the C-terminal section; belongs to the class-I pyridoxal-phosphate-dependent aminotransferase family.</text>
</comment>
<keyword evidence="2" id="KW-0663">Pyridoxal phosphate</keyword>
<feature type="domain" description="HTH gntR-type" evidence="6">
    <location>
        <begin position="1"/>
        <end position="69"/>
    </location>
</feature>
<dbReference type="InterPro" id="IPR036390">
    <property type="entry name" value="WH_DNA-bd_sf"/>
</dbReference>
<gene>
    <name evidence="7" type="ORF">SAMN02910350_00572</name>
</gene>
<dbReference type="GO" id="GO:0008483">
    <property type="term" value="F:transaminase activity"/>
    <property type="evidence" value="ECO:0007669"/>
    <property type="project" value="UniProtKB-KW"/>
</dbReference>
<reference evidence="7 8" key="1">
    <citation type="submission" date="2016-10" db="EMBL/GenBank/DDBJ databases">
        <authorList>
            <person name="de Groot N.N."/>
        </authorList>
    </citation>
    <scope>NUCLEOTIDE SEQUENCE [LARGE SCALE GENOMIC DNA]</scope>
    <source>
        <strain evidence="7 8">DSM 10317</strain>
    </source>
</reference>
<evidence type="ECO:0000313" key="8">
    <source>
        <dbReference type="Proteomes" id="UP000199428"/>
    </source>
</evidence>
<proteinExistence type="inferred from homology"/>
<keyword evidence="4" id="KW-0238">DNA-binding</keyword>
<dbReference type="InterPro" id="IPR000524">
    <property type="entry name" value="Tscrpt_reg_HTH_GntR"/>
</dbReference>
<dbReference type="GO" id="GO:0030170">
    <property type="term" value="F:pyridoxal phosphate binding"/>
    <property type="evidence" value="ECO:0007669"/>
    <property type="project" value="InterPro"/>
</dbReference>
<dbReference type="PANTHER" id="PTHR46577:SF1">
    <property type="entry name" value="HTH-TYPE TRANSCRIPTIONAL REGULATORY PROTEIN GABR"/>
    <property type="match status" value="1"/>
</dbReference>
<keyword evidence="5" id="KW-0804">Transcription</keyword>
<evidence type="ECO:0000256" key="1">
    <source>
        <dbReference type="ARBA" id="ARBA00005384"/>
    </source>
</evidence>
<dbReference type="SUPFAM" id="SSF53383">
    <property type="entry name" value="PLP-dependent transferases"/>
    <property type="match status" value="1"/>
</dbReference>
<dbReference type="Gene3D" id="3.40.640.10">
    <property type="entry name" value="Type I PLP-dependent aspartate aminotransferase-like (Major domain)"/>
    <property type="match status" value="1"/>
</dbReference>
<evidence type="ECO:0000256" key="4">
    <source>
        <dbReference type="ARBA" id="ARBA00023125"/>
    </source>
</evidence>
<dbReference type="InterPro" id="IPR004839">
    <property type="entry name" value="Aminotransferase_I/II_large"/>
</dbReference>
<dbReference type="Pfam" id="PF00155">
    <property type="entry name" value="Aminotran_1_2"/>
    <property type="match status" value="1"/>
</dbReference>
<dbReference type="InterPro" id="IPR015421">
    <property type="entry name" value="PyrdxlP-dep_Trfase_major"/>
</dbReference>
<dbReference type="Pfam" id="PF00392">
    <property type="entry name" value="GntR"/>
    <property type="match status" value="1"/>
</dbReference>
<dbReference type="Proteomes" id="UP000199428">
    <property type="component" value="Unassembled WGS sequence"/>
</dbReference>
<evidence type="ECO:0000259" key="6">
    <source>
        <dbReference type="PROSITE" id="PS50949"/>
    </source>
</evidence>
<dbReference type="InterPro" id="IPR036388">
    <property type="entry name" value="WH-like_DNA-bd_sf"/>
</dbReference>
<dbReference type="GO" id="GO:0003677">
    <property type="term" value="F:DNA binding"/>
    <property type="evidence" value="ECO:0007669"/>
    <property type="project" value="UniProtKB-KW"/>
</dbReference>
<evidence type="ECO:0000256" key="5">
    <source>
        <dbReference type="ARBA" id="ARBA00023163"/>
    </source>
</evidence>
<sequence length="434" mass="49779">MKVYEKVYNYYIEQMKEGTLKKGDKIPSLRETEGILDVSRTSVETGYMQLAADGYIYSVEKVGFFVSEMAEQLFFIDKNNQSQSKESNQKKSKAKPVAKYDLATIGEDKRSSCLDLWRRYMKSALRQEERLLTYAKNQGEDDLREEIASYVRKNRNIICSPEDIVIGAGFQSLLIILMGLLDGEKSISFPTRNFSDGAAVFSNGGYEVSYRNKESHVIYVTPSYMTKWGEIMTMKRRRELIEHAQKNDHLIIEDDYQNEFVFSSKPTPSLYAMTGGDRVAFLGSFSRILLPSVRISFLILPKGYRDRYAQMQTLYNQTASKAEQIALTQFLRDGHLNRHIKKTARLYEDKRKTFHDLLKKYFKDDSEIYMGNSGMEIGLVIYKPNLSAKIKASGVDVYIVDEGEETTTLLLSCGIIEESEMEAAIKKLYIGLQK</sequence>
<dbReference type="PANTHER" id="PTHR46577">
    <property type="entry name" value="HTH-TYPE TRANSCRIPTIONAL REGULATORY PROTEIN GABR"/>
    <property type="match status" value="1"/>
</dbReference>
<dbReference type="PROSITE" id="PS50949">
    <property type="entry name" value="HTH_GNTR"/>
    <property type="match status" value="1"/>
</dbReference>
<dbReference type="InterPro" id="IPR015424">
    <property type="entry name" value="PyrdxlP-dep_Trfase"/>
</dbReference>
<dbReference type="EMBL" id="FMWK01000002">
    <property type="protein sequence ID" value="SCZ77036.1"/>
    <property type="molecule type" value="Genomic_DNA"/>
</dbReference>
<dbReference type="SUPFAM" id="SSF46785">
    <property type="entry name" value="Winged helix' DNA-binding domain"/>
    <property type="match status" value="1"/>
</dbReference>
<name>A0A1G5RSP9_PSEXY</name>